<dbReference type="Pfam" id="PF07508">
    <property type="entry name" value="Recombinase"/>
    <property type="match status" value="1"/>
</dbReference>
<proteinExistence type="predicted"/>
<dbReference type="InterPro" id="IPR038109">
    <property type="entry name" value="DNA_bind_recomb_sf"/>
</dbReference>
<dbReference type="Gene3D" id="3.90.1750.20">
    <property type="entry name" value="Putative Large Serine Recombinase, Chain B, Domain 2"/>
    <property type="match status" value="1"/>
</dbReference>
<reference evidence="3" key="1">
    <citation type="submission" date="2020-06" db="EMBL/GenBank/DDBJ databases">
        <title>Legume-microbial interactions unlock mineral nutrients during tropical forest succession.</title>
        <authorList>
            <person name="Epihov D.Z."/>
        </authorList>
    </citation>
    <scope>NUCLEOTIDE SEQUENCE [LARGE SCALE GENOMIC DNA]</scope>
    <source>
        <strain evidence="3">Pan2503</strain>
    </source>
</reference>
<sequence>MNSKMADHHLARQACIYIRQSTPGQVRFNQESKERQYNLANQAKALGWMPEQIRILDGDLGHSGEQATHRDDFKTLVSDVAMGQVGAIFSLEASRLARSNKDWHRLLELCAITKTLVFDGDGCYDPADFNDGLVLGIKGQFAQAELHIIRARLHGAKLNKAQKGELRFPVPVGFVYDGDKIVLDPDQEVQGAVRAVFELFEQENSAYRVVQRFHQLGLRFPRRAYGGAWDGKLIWGRLTHSRVIGVLANPCYAGTYVFGRYQSCKKIDATGEICSQSRRMPEDQWRVVIPDHHPGYITRDQFLANRKRLVDNRTNIETLAGPAREGLCLLQGLLLCGICGRR</sequence>
<dbReference type="SMART" id="SM00857">
    <property type="entry name" value="Resolvase"/>
    <property type="match status" value="1"/>
</dbReference>
<evidence type="ECO:0000313" key="4">
    <source>
        <dbReference type="Proteomes" id="UP000567293"/>
    </source>
</evidence>
<dbReference type="InterPro" id="IPR011109">
    <property type="entry name" value="DNA_bind_recombinase_dom"/>
</dbReference>
<accession>A0A7V8NN91</accession>
<dbReference type="PROSITE" id="PS51737">
    <property type="entry name" value="RECOMBINASE_DNA_BIND"/>
    <property type="match status" value="1"/>
</dbReference>
<evidence type="ECO:0000313" key="3">
    <source>
        <dbReference type="EMBL" id="MBA0084423.1"/>
    </source>
</evidence>
<dbReference type="EMBL" id="JACDQQ010000533">
    <property type="protein sequence ID" value="MBA0084423.1"/>
    <property type="molecule type" value="Genomic_DNA"/>
</dbReference>
<evidence type="ECO:0000259" key="1">
    <source>
        <dbReference type="PROSITE" id="PS51736"/>
    </source>
</evidence>
<dbReference type="InterPro" id="IPR006119">
    <property type="entry name" value="Resolv_N"/>
</dbReference>
<dbReference type="SUPFAM" id="SSF53041">
    <property type="entry name" value="Resolvase-like"/>
    <property type="match status" value="1"/>
</dbReference>
<dbReference type="GO" id="GO:0000150">
    <property type="term" value="F:DNA strand exchange activity"/>
    <property type="evidence" value="ECO:0007669"/>
    <property type="project" value="InterPro"/>
</dbReference>
<dbReference type="Gene3D" id="3.40.50.1390">
    <property type="entry name" value="Resolvase, N-terminal catalytic domain"/>
    <property type="match status" value="1"/>
</dbReference>
<dbReference type="PANTHER" id="PTHR30461">
    <property type="entry name" value="DNA-INVERTASE FROM LAMBDOID PROPHAGE"/>
    <property type="match status" value="1"/>
</dbReference>
<gene>
    <name evidence="3" type="ORF">HRJ53_05470</name>
</gene>
<dbReference type="GO" id="GO:0003677">
    <property type="term" value="F:DNA binding"/>
    <property type="evidence" value="ECO:0007669"/>
    <property type="project" value="InterPro"/>
</dbReference>
<dbReference type="PROSITE" id="PS51736">
    <property type="entry name" value="RECOMBINASES_3"/>
    <property type="match status" value="1"/>
</dbReference>
<dbReference type="InterPro" id="IPR050639">
    <property type="entry name" value="SSR_resolvase"/>
</dbReference>
<evidence type="ECO:0000259" key="2">
    <source>
        <dbReference type="PROSITE" id="PS51737"/>
    </source>
</evidence>
<dbReference type="CDD" id="cd00338">
    <property type="entry name" value="Ser_Recombinase"/>
    <property type="match status" value="1"/>
</dbReference>
<dbReference type="InterPro" id="IPR036162">
    <property type="entry name" value="Resolvase-like_N_sf"/>
</dbReference>
<name>A0A7V8NN91_9BACT</name>
<feature type="domain" description="Recombinase" evidence="2">
    <location>
        <begin position="171"/>
        <end position="315"/>
    </location>
</feature>
<dbReference type="Pfam" id="PF00239">
    <property type="entry name" value="Resolvase"/>
    <property type="match status" value="1"/>
</dbReference>
<feature type="non-terminal residue" evidence="3">
    <location>
        <position position="342"/>
    </location>
</feature>
<dbReference type="Proteomes" id="UP000567293">
    <property type="component" value="Unassembled WGS sequence"/>
</dbReference>
<organism evidence="3 4">
    <name type="scientific">Candidatus Acidiferrum panamense</name>
    <dbReference type="NCBI Taxonomy" id="2741543"/>
    <lineage>
        <taxon>Bacteria</taxon>
        <taxon>Pseudomonadati</taxon>
        <taxon>Acidobacteriota</taxon>
        <taxon>Terriglobia</taxon>
        <taxon>Candidatus Acidiferrales</taxon>
        <taxon>Candidatus Acidiferrum</taxon>
    </lineage>
</organism>
<dbReference type="AlphaFoldDB" id="A0A7V8NN91"/>
<comment type="caution">
    <text evidence="3">The sequence shown here is derived from an EMBL/GenBank/DDBJ whole genome shotgun (WGS) entry which is preliminary data.</text>
</comment>
<dbReference type="PANTHER" id="PTHR30461:SF23">
    <property type="entry name" value="DNA RECOMBINASE-RELATED"/>
    <property type="match status" value="1"/>
</dbReference>
<keyword evidence="4" id="KW-1185">Reference proteome</keyword>
<protein>
    <submittedName>
        <fullName evidence="3">Recombinase family protein</fullName>
    </submittedName>
</protein>
<feature type="domain" description="Resolvase/invertase-type recombinase catalytic" evidence="1">
    <location>
        <begin position="13"/>
        <end position="164"/>
    </location>
</feature>